<feature type="compositionally biased region" description="Polar residues" evidence="1">
    <location>
        <begin position="1395"/>
        <end position="1425"/>
    </location>
</feature>
<dbReference type="VEuPathDB" id="TriTrypDB:LdBPK_332580.1"/>
<evidence type="ECO:0000256" key="1">
    <source>
        <dbReference type="SAM" id="MobiDB-lite"/>
    </source>
</evidence>
<gene>
    <name evidence="2" type="ORF">CGC20_10170</name>
</gene>
<feature type="region of interest" description="Disordered" evidence="1">
    <location>
        <begin position="1089"/>
        <end position="1154"/>
    </location>
</feature>
<comment type="caution">
    <text evidence="2">The sequence shown here is derived from an EMBL/GenBank/DDBJ whole genome shotgun (WGS) entry which is preliminary data.</text>
</comment>
<organism evidence="2 3">
    <name type="scientific">Leishmania donovani</name>
    <dbReference type="NCBI Taxonomy" id="5661"/>
    <lineage>
        <taxon>Eukaryota</taxon>
        <taxon>Discoba</taxon>
        <taxon>Euglenozoa</taxon>
        <taxon>Kinetoplastea</taxon>
        <taxon>Metakinetoplastina</taxon>
        <taxon>Trypanosomatida</taxon>
        <taxon>Trypanosomatidae</taxon>
        <taxon>Leishmaniinae</taxon>
        <taxon>Leishmania</taxon>
    </lineage>
</organism>
<feature type="compositionally biased region" description="Polar residues" evidence="1">
    <location>
        <begin position="1089"/>
        <end position="1110"/>
    </location>
</feature>
<feature type="region of interest" description="Disordered" evidence="1">
    <location>
        <begin position="1308"/>
        <end position="1443"/>
    </location>
</feature>
<evidence type="ECO:0000313" key="2">
    <source>
        <dbReference type="EMBL" id="TPP55440.1"/>
    </source>
</evidence>
<feature type="compositionally biased region" description="Low complexity" evidence="1">
    <location>
        <begin position="1332"/>
        <end position="1341"/>
    </location>
</feature>
<feature type="region of interest" description="Disordered" evidence="1">
    <location>
        <begin position="863"/>
        <end position="890"/>
    </location>
</feature>
<protein>
    <submittedName>
        <fullName evidence="2">Uncharacterized protein</fullName>
    </submittedName>
</protein>
<feature type="compositionally biased region" description="Acidic residues" evidence="1">
    <location>
        <begin position="616"/>
        <end position="626"/>
    </location>
</feature>
<accession>A0A504YBF5</accession>
<dbReference type="EMBL" id="RHLD01000006">
    <property type="protein sequence ID" value="TPP55440.1"/>
    <property type="molecule type" value="Genomic_DNA"/>
</dbReference>
<feature type="compositionally biased region" description="Low complexity" evidence="1">
    <location>
        <begin position="578"/>
        <end position="589"/>
    </location>
</feature>
<evidence type="ECO:0000313" key="3">
    <source>
        <dbReference type="Proteomes" id="UP000318821"/>
    </source>
</evidence>
<name>A0A504YBF5_LEIDO</name>
<dbReference type="VEuPathDB" id="TriTrypDB:LDHU3_33.3680"/>
<feature type="region of interest" description="Disordered" evidence="1">
    <location>
        <begin position="471"/>
        <end position="509"/>
    </location>
</feature>
<feature type="region of interest" description="Disordered" evidence="1">
    <location>
        <begin position="2399"/>
        <end position="2450"/>
    </location>
</feature>
<dbReference type="VEuPathDB" id="TriTrypDB:LdBPK_332590.1"/>
<reference evidence="3" key="1">
    <citation type="submission" date="2019-02" db="EMBL/GenBank/DDBJ databases">
        <title>FDA dAtabase for Regulatory Grade micrObial Sequences (FDA-ARGOS): Supporting development and validation of Infectious Disease Dx tests.</title>
        <authorList>
            <person name="Duncan R."/>
            <person name="Fisher C."/>
            <person name="Tallon L."/>
            <person name="Sadzewicz L."/>
            <person name="Sengamalay N."/>
            <person name="Ott S."/>
            <person name="Godinez A."/>
            <person name="Nagaraj S."/>
            <person name="Vavikolanu K."/>
            <person name="Vyas G."/>
            <person name="Nadendla S."/>
            <person name="Aluvathingal J."/>
            <person name="Sichtig H."/>
        </authorList>
    </citation>
    <scope>NUCLEOTIDE SEQUENCE [LARGE SCALE GENOMIC DNA]</scope>
    <source>
        <strain evidence="3">FDAARGOS_360</strain>
    </source>
</reference>
<feature type="compositionally biased region" description="Basic and acidic residues" evidence="1">
    <location>
        <begin position="590"/>
        <end position="601"/>
    </location>
</feature>
<sequence>MTALDAAADDAAPSLENVAAAGATLWPTETFLHFSSFRDAYSAWHEHGDFFRWLQSSDYAVALLAASNLHPLHFTVRAPATTPTAHSPNATETPAVHLVLCAPCCNTTVVLSEEERLALAKLARILPFHVGPSGVATPNEHSTAILAHATQLERQHRITAGLLARAHREGCAWRDRHTTGEQGVATDEATVSCARQLLLGSPSLSIMESATVRAFCAAVILRPPDAEAATSTAARTRCLLPRGTPPSVVRQCMEDTLAVLDPASSGVNCAAGTVVPRLRYTGSNVNDRILQLFFAPKKRPRPEPSSGAACSETGVNGEVVLQYMALLMILYGYTVAATGDVQSVEAENSDGDAADLEHAECAARAGTFRPSRWGAPPWKSPPTILSSADEEEGNRRVHKETSTQSEMVSFADAMMLLGWHVRCQFCAHSPAVVAVREIVTTATTTTIATTGTAEALDTAACAFGRSTADVSRDETQSFVDEDVDLRQPQQRAGTSVGSSSGDGVGGGNEDVLDALAEVEAAILSANRSRHSGEVKDEAAVVAAALVNGSADQSDGAKDGDDKLEACAYSQGYGEEDAAVSATPSSSASRGSRDGRSEEEVRVSLGLGSDIACNEEMPTEEDSEEALGEQSTHMRSGVALSPVEATTLLGTADAGAAAEAFAFPSTTVTTKTVTKIETRGHHGNCPWHRLFLTDAIDATALAAPERFMDFTWVVGEDGDTLHEERVADRSNAAPTYAATSEDRAQCGTHETARGVDADGEELLAPPQHPLQSEGESDVCEASEKNSNRTLLVLRFLLPEVERLITTWRLSEEWERTRPDEYLRHPLWRTWLTSQTLHPVHTENADGMMEQYLRVLERRLMPLQSTAEETGAPEKSPAAAAGGKGNDSSVKNKAAAKTMEAAKWEALGTLEELGATIGAPLYSVNASSFNRTVESALHLATRSLHRCFAGDQAAAAAGGRANSADARALLREGLRSVLRASGPSAAQSVAGSSGGELKVAFSAADNEESRGKEAAEAARAFLKTMEARYADDVVREGSCSASRLRLALQREAIPHGLHEFTTFIYPTLQRQAGDCSISVADPVYVVNTASGSTNAAPSHTPSDVDRSATTAPSAPEARSPLPNQKQLRSTHEAPAPSQGTSMVPAPDSTPTSSSSAVFQGVVRHSGGPPMQQVRYDNPLWGSPQPFSHGASGVSPPLQPTPVHHLTHGMADNSAVPPIPASFKAQRGDSRLFIPSVDSSFFPPPSVAPAGGQEPIFRDSGIGGEALTGSGFVSDGGPLFSALHPFGWLPFPSGPSGGDDTAVLETSVYAHPSAGAPPRGRAGGPPPRSGDSVWGSLNTSNLSSGSGGPAEDVRLSNWSSSSISQGPATGDGGGGAVLGPITSSVLLQDSTGGGSRNVGGSSAPSVLGTSAPSSFTGPKAPTSGTQPLPASRGGATNRGRGSELQREVEALQQLRRSLHDAYIVEDKAGHRPVKNVRKPLQPIDMRRTVDAPTLSVLKSPNYPFTLCEEAPPSYVPPPVPYDVEGEIDSLKQRVLQVQEDFQSYQKRHSRGGTPLSASQVLDFFSQNKAYAEIAWEVSSMQWFYRWVLSHSISHLWNCKEQLEYVLTDHGESLPQTVEEMDACLQAYPFAAAVSILDSDRQAVVAQERRRLRSVSRIFRENVPSIAVTAATSCYLTPEEKYMYQEFFNQSEHMILLLNHTLLLNEANSASAAALQSHTESASRGLLFNSQSRAHGYLQDSDALSLPSEPTIGVMDTASLTKETLNAVAAEQEMIAALMKAIRERQQRGECFEVSAAEGERTRAAQVAVYGCVLSDMSLMAHQMNLTVEFMEHYESWLKLHGYDSHDQLMNALSKRSGGTAWPTLSIYGEYGAADGHDHFVPPTESMMRYYRPREKAPREAVDAKGKNPSSETCKPVGRSMAPSGGDSGGTSVPISAWQETDSEVANAFYALLIHANEAVRKSRAAVAEKDDAVERTWLTACMRYAVIKMLRRDWCAADVAKGMLTAEEALLAVVGRKGAFSCMKSTAAALCVVVKEVARLCAARSSPPSLVAEVPVAVHIPDDVDNYAKVVTDVTNPVEQQRWGSLLDAVWFQADPSSASCGGLLFHPMSADGELTGPIPCNKQSALHFLYIEAICMPPTAVASGVVSVALRYRIPRMSPAADTSRRVAPTLAAVSDAQPSSRGGLSRYHLARRVLMALFEIEAKGLLPCFACRVSEVSVVPLVQMVYVAFDDGNTSSVVDKGHVPHLCMLPPAAMELKRMDIRVGAAPAPKHLTDALYAAYAEPVNFSSIGLLVGGALEDMASRAPTLHDLYMTAATVLEQATFDVKSGATPKAFANASTHPTPIACAPAKTRAMSIQREPVINRNSTSIGRFISPLLRHIDDRISSWEFGDGISSVGGVSNNASTNTQSSVWTQRDAAAPEPASLTGRQTELVGRIDTASPSPSAVRPNRR</sequence>
<feature type="compositionally biased region" description="Polar residues" evidence="1">
    <location>
        <begin position="2399"/>
        <end position="2412"/>
    </location>
</feature>
<dbReference type="VEuPathDB" id="TriTrypDB:LdCL_330032900"/>
<feature type="region of interest" description="Disordered" evidence="1">
    <location>
        <begin position="1894"/>
        <end position="1928"/>
    </location>
</feature>
<feature type="compositionally biased region" description="Low complexity" evidence="1">
    <location>
        <begin position="1142"/>
        <end position="1154"/>
    </location>
</feature>
<proteinExistence type="predicted"/>
<feature type="region of interest" description="Disordered" evidence="1">
    <location>
        <begin position="379"/>
        <end position="401"/>
    </location>
</feature>
<feature type="region of interest" description="Disordered" evidence="1">
    <location>
        <begin position="573"/>
        <end position="632"/>
    </location>
</feature>
<feature type="compositionally biased region" description="Polar residues" evidence="1">
    <location>
        <begin position="1353"/>
        <end position="1362"/>
    </location>
</feature>
<dbReference type="Proteomes" id="UP000318821">
    <property type="component" value="Unassembled WGS sequence"/>
</dbReference>
<feature type="compositionally biased region" description="Polar residues" evidence="1">
    <location>
        <begin position="1378"/>
        <end position="1387"/>
    </location>
</feature>
<dbReference type="VEuPathDB" id="TriTrypDB:LdCL_330033000"/>
<dbReference type="VEuPathDB" id="TriTrypDB:LDHU3_33.3690"/>